<dbReference type="Proteomes" id="UP000481339">
    <property type="component" value="Unassembled WGS sequence"/>
</dbReference>
<evidence type="ECO:0000313" key="13">
    <source>
        <dbReference type="EMBL" id="KAB1632285.1"/>
    </source>
</evidence>
<evidence type="ECO:0000259" key="11">
    <source>
        <dbReference type="PROSITE" id="PS51371"/>
    </source>
</evidence>
<feature type="region of interest" description="Disordered" evidence="9">
    <location>
        <begin position="351"/>
        <end position="377"/>
    </location>
</feature>
<comment type="subcellular location">
    <subcellularLocation>
        <location evidence="1">Cell membrane</location>
        <topology evidence="1">Multi-pass membrane protein</topology>
    </subcellularLocation>
</comment>
<feature type="domain" description="CNNM transmembrane" evidence="12">
    <location>
        <begin position="1"/>
        <end position="202"/>
    </location>
</feature>
<gene>
    <name evidence="13" type="ORF">F8O02_04515</name>
</gene>
<feature type="transmembrane region" description="Helical" evidence="10">
    <location>
        <begin position="98"/>
        <end position="119"/>
    </location>
</feature>
<dbReference type="OrthoDB" id="110231at2"/>
<keyword evidence="4" id="KW-0677">Repeat</keyword>
<keyword evidence="2" id="KW-1003">Cell membrane</keyword>
<dbReference type="PROSITE" id="PS51371">
    <property type="entry name" value="CBS"/>
    <property type="match status" value="1"/>
</dbReference>
<protein>
    <submittedName>
        <fullName evidence="13">HlyC/CorC family transporter</fullName>
    </submittedName>
</protein>
<feature type="domain" description="CBS" evidence="11">
    <location>
        <begin position="284"/>
        <end position="341"/>
    </location>
</feature>
<dbReference type="PROSITE" id="PS51846">
    <property type="entry name" value="CNNM"/>
    <property type="match status" value="1"/>
</dbReference>
<dbReference type="GO" id="GO:0005886">
    <property type="term" value="C:plasma membrane"/>
    <property type="evidence" value="ECO:0007669"/>
    <property type="project" value="UniProtKB-SubCell"/>
</dbReference>
<dbReference type="PANTHER" id="PTHR43099">
    <property type="entry name" value="UPF0053 PROTEIN YRKA"/>
    <property type="match status" value="1"/>
</dbReference>
<keyword evidence="5 8" id="KW-1133">Transmembrane helix</keyword>
<feature type="transmembrane region" description="Helical" evidence="10">
    <location>
        <begin position="6"/>
        <end position="28"/>
    </location>
</feature>
<feature type="transmembrane region" description="Helical" evidence="10">
    <location>
        <begin position="49"/>
        <end position="78"/>
    </location>
</feature>
<evidence type="ECO:0000256" key="10">
    <source>
        <dbReference type="SAM" id="Phobius"/>
    </source>
</evidence>
<evidence type="ECO:0000256" key="9">
    <source>
        <dbReference type="SAM" id="MobiDB-lite"/>
    </source>
</evidence>
<evidence type="ECO:0000256" key="1">
    <source>
        <dbReference type="ARBA" id="ARBA00004651"/>
    </source>
</evidence>
<dbReference type="Gene3D" id="3.10.580.10">
    <property type="entry name" value="CBS-domain"/>
    <property type="match status" value="1"/>
</dbReference>
<dbReference type="InterPro" id="IPR046342">
    <property type="entry name" value="CBS_dom_sf"/>
</dbReference>
<comment type="caution">
    <text evidence="13">The sequence shown here is derived from an EMBL/GenBank/DDBJ whole genome shotgun (WGS) entry which is preliminary data.</text>
</comment>
<dbReference type="InterPro" id="IPR051676">
    <property type="entry name" value="UPF0053_domain"/>
</dbReference>
<dbReference type="CDD" id="cd04590">
    <property type="entry name" value="CBS_pair_CorC_HlyC_assoc"/>
    <property type="match status" value="1"/>
</dbReference>
<reference evidence="13 14" key="1">
    <citation type="submission" date="2019-09" db="EMBL/GenBank/DDBJ databases">
        <title>Phylogeny of genus Pseudoclavibacter and closely related genus.</title>
        <authorList>
            <person name="Li Y."/>
        </authorList>
    </citation>
    <scope>NUCLEOTIDE SEQUENCE [LARGE SCALE GENOMIC DNA]</scope>
    <source>
        <strain evidence="13 14">JCM 16921</strain>
    </source>
</reference>
<evidence type="ECO:0000259" key="12">
    <source>
        <dbReference type="PROSITE" id="PS51846"/>
    </source>
</evidence>
<evidence type="ECO:0000256" key="7">
    <source>
        <dbReference type="PROSITE-ProRule" id="PRU00703"/>
    </source>
</evidence>
<keyword evidence="14" id="KW-1185">Reference proteome</keyword>
<dbReference type="SMART" id="SM00116">
    <property type="entry name" value="CBS"/>
    <property type="match status" value="2"/>
</dbReference>
<keyword evidence="7" id="KW-0129">CBS domain</keyword>
<evidence type="ECO:0000256" key="3">
    <source>
        <dbReference type="ARBA" id="ARBA00022692"/>
    </source>
</evidence>
<evidence type="ECO:0000256" key="6">
    <source>
        <dbReference type="ARBA" id="ARBA00023136"/>
    </source>
</evidence>
<dbReference type="InterPro" id="IPR002550">
    <property type="entry name" value="CNNM"/>
</dbReference>
<evidence type="ECO:0000256" key="8">
    <source>
        <dbReference type="PROSITE-ProRule" id="PRU01193"/>
    </source>
</evidence>
<dbReference type="Pfam" id="PF00571">
    <property type="entry name" value="CBS"/>
    <property type="match status" value="2"/>
</dbReference>
<evidence type="ECO:0000256" key="4">
    <source>
        <dbReference type="ARBA" id="ARBA00022737"/>
    </source>
</evidence>
<sequence length="377" mass="40152">MSDWAGILWLFVLLLGNAFFVGAEFAVVTARRSQIEPLAERGSRRARTALWAMEHATLMLAATQLGITICSLLILNVSEPAIHHLLEVPLGWLGLGESATATAAFVITVLLVSFLHVVFGEMVPKNIAFSMPDRAVLLLAPPLVGFDRVFKPVIWALNRGADLVLIMFGIRPQHAASTAYTLDQVATIVAESTKEGTLDDPAGTLGNTFEFTEKRAADVAVPLRRLRTLPEGVTPEQVEDAVGEFGFSRYPVTGPAGTLIGYIHLKDVLDLPPSRYAEPVPHSRIRQLITIAASTELEDALTTMQRQGAHVARVSDDIGHVVGALFFEDIIEVLVGEVHDATQHDEAGAAADVTGDASGGGAVESGGKATGDEAPGV</sequence>
<dbReference type="EMBL" id="WBKA01000003">
    <property type="protein sequence ID" value="KAB1632285.1"/>
    <property type="molecule type" value="Genomic_DNA"/>
</dbReference>
<evidence type="ECO:0000256" key="5">
    <source>
        <dbReference type="ARBA" id="ARBA00022989"/>
    </source>
</evidence>
<dbReference type="InterPro" id="IPR000644">
    <property type="entry name" value="CBS_dom"/>
</dbReference>
<accession>A0A7C8BPU9</accession>
<name>A0A7C8BPU9_9MICO</name>
<dbReference type="SUPFAM" id="SSF54631">
    <property type="entry name" value="CBS-domain pair"/>
    <property type="match status" value="1"/>
</dbReference>
<dbReference type="InterPro" id="IPR044751">
    <property type="entry name" value="Ion_transp-like_CBS"/>
</dbReference>
<dbReference type="RefSeq" id="WP_158036063.1">
    <property type="nucleotide sequence ID" value="NZ_BAAAZV010000017.1"/>
</dbReference>
<evidence type="ECO:0000256" key="2">
    <source>
        <dbReference type="ARBA" id="ARBA00022475"/>
    </source>
</evidence>
<dbReference type="AlphaFoldDB" id="A0A7C8BPU9"/>
<proteinExistence type="predicted"/>
<keyword evidence="6 8" id="KW-0472">Membrane</keyword>
<organism evidence="13 14">
    <name type="scientific">Pseudoclavibacter caeni</name>
    <dbReference type="NCBI Taxonomy" id="908846"/>
    <lineage>
        <taxon>Bacteria</taxon>
        <taxon>Bacillati</taxon>
        <taxon>Actinomycetota</taxon>
        <taxon>Actinomycetes</taxon>
        <taxon>Micrococcales</taxon>
        <taxon>Microbacteriaceae</taxon>
        <taxon>Pseudoclavibacter</taxon>
    </lineage>
</organism>
<dbReference type="Pfam" id="PF01595">
    <property type="entry name" value="CNNM"/>
    <property type="match status" value="1"/>
</dbReference>
<dbReference type="PANTHER" id="PTHR43099:SF5">
    <property type="entry name" value="HLYC_CORC FAMILY TRANSPORTER"/>
    <property type="match status" value="1"/>
</dbReference>
<keyword evidence="3 8" id="KW-0812">Transmembrane</keyword>
<evidence type="ECO:0000313" key="14">
    <source>
        <dbReference type="Proteomes" id="UP000481339"/>
    </source>
</evidence>